<feature type="transmembrane region" description="Helical" evidence="1">
    <location>
        <begin position="12"/>
        <end position="34"/>
    </location>
</feature>
<keyword evidence="1" id="KW-1133">Transmembrane helix</keyword>
<evidence type="ECO:0000313" key="4">
    <source>
        <dbReference type="RefSeq" id="XP_033360904.1"/>
    </source>
</evidence>
<keyword evidence="1" id="KW-0472">Membrane</keyword>
<protein>
    <submittedName>
        <fullName evidence="3 4">Uncharacterized protein LOC117239453 isoform X1</fullName>
    </submittedName>
</protein>
<gene>
    <name evidence="3 4" type="primary">LOC117239453</name>
</gene>
<sequence length="113" mass="13048">MTTFTYPRICQNISLIIQFPVAVLTVSVVSDSVFHKYSLKIGSRLLETALALMYIFQCYDWLPQYLLPSIPSYIMFCKVGCIQTSLTYKLAVIPCVLRIWTHNLSSHIHFLLR</sequence>
<dbReference type="KEGG" id="bvk:117239453"/>
<dbReference type="RefSeq" id="XP_033360903.1">
    <property type="nucleotide sequence ID" value="XM_033505012.1"/>
</dbReference>
<keyword evidence="2" id="KW-1185">Reference proteome</keyword>
<keyword evidence="1" id="KW-0812">Transmembrane</keyword>
<accession>A0A6J3L5K0</accession>
<evidence type="ECO:0000256" key="1">
    <source>
        <dbReference type="SAM" id="Phobius"/>
    </source>
</evidence>
<organism evidence="2 3">
    <name type="scientific">Bombus vosnesenskii</name>
    <dbReference type="NCBI Taxonomy" id="207650"/>
    <lineage>
        <taxon>Eukaryota</taxon>
        <taxon>Metazoa</taxon>
        <taxon>Ecdysozoa</taxon>
        <taxon>Arthropoda</taxon>
        <taxon>Hexapoda</taxon>
        <taxon>Insecta</taxon>
        <taxon>Pterygota</taxon>
        <taxon>Neoptera</taxon>
        <taxon>Endopterygota</taxon>
        <taxon>Hymenoptera</taxon>
        <taxon>Apocrita</taxon>
        <taxon>Aculeata</taxon>
        <taxon>Apoidea</taxon>
        <taxon>Anthophila</taxon>
        <taxon>Apidae</taxon>
        <taxon>Bombus</taxon>
        <taxon>Pyrobombus</taxon>
    </lineage>
</organism>
<dbReference type="GeneID" id="117239453"/>
<name>A0A6J3L5K0_9HYME</name>
<evidence type="ECO:0000313" key="3">
    <source>
        <dbReference type="RefSeq" id="XP_033360903.1"/>
    </source>
</evidence>
<dbReference type="Proteomes" id="UP000504631">
    <property type="component" value="Unplaced"/>
</dbReference>
<reference evidence="3 4" key="1">
    <citation type="submission" date="2025-04" db="UniProtKB">
        <authorList>
            <consortium name="RefSeq"/>
        </authorList>
    </citation>
    <scope>IDENTIFICATION</scope>
    <source>
        <tissue evidence="3 4">Muscle</tissue>
    </source>
</reference>
<evidence type="ECO:0000313" key="2">
    <source>
        <dbReference type="Proteomes" id="UP000504631"/>
    </source>
</evidence>
<dbReference type="AlphaFoldDB" id="A0A6J3L5K0"/>
<dbReference type="RefSeq" id="XP_033360904.1">
    <property type="nucleotide sequence ID" value="XM_033505013.1"/>
</dbReference>
<proteinExistence type="predicted"/>